<name>W7AZK4_PLAVN</name>
<protein>
    <submittedName>
        <fullName evidence="3">Fam-b protein</fullName>
    </submittedName>
</protein>
<dbReference type="NCBIfam" id="TIGR01597">
    <property type="entry name" value="PYST-B"/>
    <property type="match status" value="1"/>
</dbReference>
<evidence type="ECO:0000313" key="5">
    <source>
        <dbReference type="Proteomes" id="UP000030659"/>
    </source>
</evidence>
<keyword evidence="1" id="KW-0175">Coiled coil</keyword>
<reference evidence="4 5" key="1">
    <citation type="submission" date="2013-02" db="EMBL/GenBank/DDBJ databases">
        <title>The Genome Sequence of Plasmodium vinckei petteri CR.</title>
        <authorList>
            <consortium name="The Broad Institute Genome Sequencing Platform"/>
            <consortium name="The Broad Institute Genome Sequencing Center for Infectious Disease"/>
            <person name="Neafsey D."/>
            <person name="Cheeseman I."/>
            <person name="Volkman S."/>
            <person name="Adams J."/>
            <person name="Walker B."/>
            <person name="Young S.K."/>
            <person name="Zeng Q."/>
            <person name="Gargeya S."/>
            <person name="Fitzgerald M."/>
            <person name="Haas B."/>
            <person name="Abouelleil A."/>
            <person name="Alvarado L."/>
            <person name="Arachchi H.M."/>
            <person name="Berlin A.M."/>
            <person name="Chapman S.B."/>
            <person name="Dewar J."/>
            <person name="Goldberg J."/>
            <person name="Griggs A."/>
            <person name="Gujja S."/>
            <person name="Hansen M."/>
            <person name="Howarth C."/>
            <person name="Imamovic A."/>
            <person name="Larimer J."/>
            <person name="McCowan C."/>
            <person name="Murphy C."/>
            <person name="Neiman D."/>
            <person name="Pearson M."/>
            <person name="Priest M."/>
            <person name="Roberts A."/>
            <person name="Saif S."/>
            <person name="Shea T."/>
            <person name="Sisk P."/>
            <person name="Sykes S."/>
            <person name="Wortman J."/>
            <person name="Nusbaum C."/>
            <person name="Birren B."/>
        </authorList>
    </citation>
    <scope>NUCLEOTIDE SEQUENCE [LARGE SCALE GENOMIC DNA]</scope>
    <source>
        <strain evidence="4 5">CR</strain>
    </source>
</reference>
<keyword evidence="2" id="KW-0732">Signal</keyword>
<dbReference type="OrthoDB" id="10497910at2759"/>
<evidence type="ECO:0000313" key="3">
    <source>
        <dbReference type="EMBL" id="CAD2097776.1"/>
    </source>
</evidence>
<dbReference type="Proteomes" id="UP000515268">
    <property type="component" value="Chromosome PVPCR_04"/>
</dbReference>
<evidence type="ECO:0000313" key="6">
    <source>
        <dbReference type="Proteomes" id="UP000515268"/>
    </source>
</evidence>
<dbReference type="VEuPathDB" id="PlasmoDB:PVPCR_0402130"/>
<organism evidence="4 5">
    <name type="scientific">Plasmodium vinckei petteri</name>
    <dbReference type="NCBI Taxonomy" id="138298"/>
    <lineage>
        <taxon>Eukaryota</taxon>
        <taxon>Sar</taxon>
        <taxon>Alveolata</taxon>
        <taxon>Apicomplexa</taxon>
        <taxon>Aconoidasida</taxon>
        <taxon>Haemosporida</taxon>
        <taxon>Plasmodiidae</taxon>
        <taxon>Plasmodium</taxon>
        <taxon>Plasmodium (Vinckeia)</taxon>
    </lineage>
</organism>
<reference evidence="3 6" key="2">
    <citation type="submission" date="2020-08" db="EMBL/GenBank/DDBJ databases">
        <authorList>
            <person name="Ramaprasad A."/>
        </authorList>
    </citation>
    <scope>NUCLEOTIDE SEQUENCE [LARGE SCALE GENOMIC DNA]</scope>
</reference>
<keyword evidence="6" id="KW-1185">Reference proteome</keyword>
<dbReference type="EMBL" id="LR865409">
    <property type="protein sequence ID" value="CAD2097776.1"/>
    <property type="molecule type" value="Genomic_DNA"/>
</dbReference>
<sequence>MRVSIFKFVFFSIIICSFEYVQNELHYVNERSVSLERNIINFRNNRILAYADNQFDLYNFYQSTSSLANQFSDYNDADDEIAKLQNIIDSHIKKHRESNTTPNLNNANEETKKLIHELRKELEEAKKELDNISINELEIQPIHDKRKLKKDENMSVSEHENFKQSENYENVSVSEHENFKQSENYENILESENDNFENKYHEIASSDTYKEIEINKNPKKKLKKKLKKNSKDGAMGIVGFSKIIDSKSWHLALLVTPNVFSVIKDSWKKFKFHFKKFKKSK</sequence>
<evidence type="ECO:0000256" key="2">
    <source>
        <dbReference type="SAM" id="SignalP"/>
    </source>
</evidence>
<feature type="coiled-coil region" evidence="1">
    <location>
        <begin position="74"/>
        <end position="135"/>
    </location>
</feature>
<feature type="chain" id="PRO_5044740206" evidence="2">
    <location>
        <begin position="24"/>
        <end position="281"/>
    </location>
</feature>
<dbReference type="Pfam" id="PF09592">
    <property type="entry name" value="DUF2031"/>
    <property type="match status" value="1"/>
</dbReference>
<dbReference type="Proteomes" id="UP000030659">
    <property type="component" value="Unassembled WGS sequence"/>
</dbReference>
<dbReference type="EMBL" id="KI965403">
    <property type="protein sequence ID" value="EUD70916.1"/>
    <property type="molecule type" value="Genomic_DNA"/>
</dbReference>
<proteinExistence type="predicted"/>
<evidence type="ECO:0000256" key="1">
    <source>
        <dbReference type="SAM" id="Coils"/>
    </source>
</evidence>
<evidence type="ECO:0000313" key="4">
    <source>
        <dbReference type="EMBL" id="EUD70916.1"/>
    </source>
</evidence>
<feature type="signal peptide" evidence="2">
    <location>
        <begin position="1"/>
        <end position="23"/>
    </location>
</feature>
<accession>W7AZK4</accession>
<gene>
    <name evidence="3" type="ORF">PVPCR_0402130</name>
    <name evidence="4" type="ORF">YYG_04040</name>
</gene>
<dbReference type="InterPro" id="IPR006484">
    <property type="entry name" value="PYST_B"/>
</dbReference>
<dbReference type="AlphaFoldDB" id="W7AZK4"/>